<protein>
    <submittedName>
        <fullName evidence="2">Uncharacterized protein</fullName>
    </submittedName>
</protein>
<dbReference type="EMBL" id="JAIWYP010000002">
    <property type="protein sequence ID" value="KAH3872979.1"/>
    <property type="molecule type" value="Genomic_DNA"/>
</dbReference>
<sequence length="73" mass="8335">MVGILNHVTAVSCLVLAFDWLMYEVQEAVDALYMKLHAMSVSPDECHQTFYDMFDADTRQYKGVKLNGLLPSY</sequence>
<comment type="caution">
    <text evidence="2">The sequence shown here is derived from an EMBL/GenBank/DDBJ whole genome shotgun (WGS) entry which is preliminary data.</text>
</comment>
<dbReference type="AlphaFoldDB" id="A0A9D4MC47"/>
<proteinExistence type="predicted"/>
<reference evidence="2" key="1">
    <citation type="journal article" date="2019" name="bioRxiv">
        <title>The Genome of the Zebra Mussel, Dreissena polymorpha: A Resource for Invasive Species Research.</title>
        <authorList>
            <person name="McCartney M.A."/>
            <person name="Auch B."/>
            <person name="Kono T."/>
            <person name="Mallez S."/>
            <person name="Zhang Y."/>
            <person name="Obille A."/>
            <person name="Becker A."/>
            <person name="Abrahante J.E."/>
            <person name="Garbe J."/>
            <person name="Badalamenti J.P."/>
            <person name="Herman A."/>
            <person name="Mangelson H."/>
            <person name="Liachko I."/>
            <person name="Sullivan S."/>
            <person name="Sone E.D."/>
            <person name="Koren S."/>
            <person name="Silverstein K.A.T."/>
            <person name="Beckman K.B."/>
            <person name="Gohl D.M."/>
        </authorList>
    </citation>
    <scope>NUCLEOTIDE SEQUENCE</scope>
    <source>
        <strain evidence="2">Duluth1</strain>
        <tissue evidence="2">Whole animal</tissue>
    </source>
</reference>
<dbReference type="Proteomes" id="UP000828390">
    <property type="component" value="Unassembled WGS sequence"/>
</dbReference>
<feature type="chain" id="PRO_5039358476" evidence="1">
    <location>
        <begin position="18"/>
        <end position="73"/>
    </location>
</feature>
<evidence type="ECO:0000256" key="1">
    <source>
        <dbReference type="SAM" id="SignalP"/>
    </source>
</evidence>
<feature type="signal peptide" evidence="1">
    <location>
        <begin position="1"/>
        <end position="17"/>
    </location>
</feature>
<evidence type="ECO:0000313" key="2">
    <source>
        <dbReference type="EMBL" id="KAH3872979.1"/>
    </source>
</evidence>
<keyword evidence="1" id="KW-0732">Signal</keyword>
<keyword evidence="3" id="KW-1185">Reference proteome</keyword>
<reference evidence="2" key="2">
    <citation type="submission" date="2020-11" db="EMBL/GenBank/DDBJ databases">
        <authorList>
            <person name="McCartney M.A."/>
            <person name="Auch B."/>
            <person name="Kono T."/>
            <person name="Mallez S."/>
            <person name="Becker A."/>
            <person name="Gohl D.M."/>
            <person name="Silverstein K.A.T."/>
            <person name="Koren S."/>
            <person name="Bechman K.B."/>
            <person name="Herman A."/>
            <person name="Abrahante J.E."/>
            <person name="Garbe J."/>
        </authorList>
    </citation>
    <scope>NUCLEOTIDE SEQUENCE</scope>
    <source>
        <strain evidence="2">Duluth1</strain>
        <tissue evidence="2">Whole animal</tissue>
    </source>
</reference>
<gene>
    <name evidence="2" type="ORF">DPMN_036203</name>
</gene>
<evidence type="ECO:0000313" key="3">
    <source>
        <dbReference type="Proteomes" id="UP000828390"/>
    </source>
</evidence>
<name>A0A9D4MC47_DREPO</name>
<organism evidence="2 3">
    <name type="scientific">Dreissena polymorpha</name>
    <name type="common">Zebra mussel</name>
    <name type="synonym">Mytilus polymorpha</name>
    <dbReference type="NCBI Taxonomy" id="45954"/>
    <lineage>
        <taxon>Eukaryota</taxon>
        <taxon>Metazoa</taxon>
        <taxon>Spiralia</taxon>
        <taxon>Lophotrochozoa</taxon>
        <taxon>Mollusca</taxon>
        <taxon>Bivalvia</taxon>
        <taxon>Autobranchia</taxon>
        <taxon>Heteroconchia</taxon>
        <taxon>Euheterodonta</taxon>
        <taxon>Imparidentia</taxon>
        <taxon>Neoheterodontei</taxon>
        <taxon>Myida</taxon>
        <taxon>Dreissenoidea</taxon>
        <taxon>Dreissenidae</taxon>
        <taxon>Dreissena</taxon>
    </lineage>
</organism>
<accession>A0A9D4MC47</accession>